<dbReference type="GO" id="GO:0016301">
    <property type="term" value="F:kinase activity"/>
    <property type="evidence" value="ECO:0007669"/>
    <property type="project" value="UniProtKB-KW"/>
</dbReference>
<dbReference type="STRING" id="1631356.VV01_13250"/>
<dbReference type="EMBL" id="LAIR01000002">
    <property type="protein sequence ID" value="KNX39457.1"/>
    <property type="molecule type" value="Genomic_DNA"/>
</dbReference>
<dbReference type="PANTHER" id="PTHR24421:SF61">
    <property type="entry name" value="OXYGEN SENSOR HISTIDINE KINASE NREB"/>
    <property type="match status" value="1"/>
</dbReference>
<name>A0A0L6CP07_9MICO</name>
<organism evidence="6 7">
    <name type="scientific">Luteipulveratus halotolerans</name>
    <dbReference type="NCBI Taxonomy" id="1631356"/>
    <lineage>
        <taxon>Bacteria</taxon>
        <taxon>Bacillati</taxon>
        <taxon>Actinomycetota</taxon>
        <taxon>Actinomycetes</taxon>
        <taxon>Micrococcales</taxon>
        <taxon>Dermacoccaceae</taxon>
        <taxon>Luteipulveratus</taxon>
    </lineage>
</organism>
<dbReference type="PANTHER" id="PTHR24421">
    <property type="entry name" value="NITRATE/NITRITE SENSOR PROTEIN NARX-RELATED"/>
    <property type="match status" value="1"/>
</dbReference>
<comment type="caution">
    <text evidence="6">The sequence shown here is derived from an EMBL/GenBank/DDBJ whole genome shotgun (WGS) entry which is preliminary data.</text>
</comment>
<dbReference type="GO" id="GO:0000160">
    <property type="term" value="P:phosphorelay signal transduction system"/>
    <property type="evidence" value="ECO:0007669"/>
    <property type="project" value="UniProtKB-KW"/>
</dbReference>
<keyword evidence="1" id="KW-0808">Transferase</keyword>
<evidence type="ECO:0000256" key="1">
    <source>
        <dbReference type="ARBA" id="ARBA00022679"/>
    </source>
</evidence>
<dbReference type="Gene3D" id="3.30.565.10">
    <property type="entry name" value="Histidine kinase-like ATPase, C-terminal domain"/>
    <property type="match status" value="1"/>
</dbReference>
<dbReference type="SUPFAM" id="SSF55874">
    <property type="entry name" value="ATPase domain of HSP90 chaperone/DNA topoisomerase II/histidine kinase"/>
    <property type="match status" value="1"/>
</dbReference>
<feature type="transmembrane region" description="Helical" evidence="4">
    <location>
        <begin position="182"/>
        <end position="202"/>
    </location>
</feature>
<evidence type="ECO:0000313" key="6">
    <source>
        <dbReference type="EMBL" id="KNX39457.1"/>
    </source>
</evidence>
<feature type="transmembrane region" description="Helical" evidence="4">
    <location>
        <begin position="88"/>
        <end position="108"/>
    </location>
</feature>
<dbReference type="PATRIC" id="fig|1631356.3.peg.2603"/>
<feature type="transmembrane region" description="Helical" evidence="4">
    <location>
        <begin position="47"/>
        <end position="67"/>
    </location>
</feature>
<keyword evidence="3" id="KW-0902">Two-component regulatory system</keyword>
<feature type="transmembrane region" description="Helical" evidence="4">
    <location>
        <begin position="114"/>
        <end position="132"/>
    </location>
</feature>
<dbReference type="OrthoDB" id="3534856at2"/>
<evidence type="ECO:0000256" key="2">
    <source>
        <dbReference type="ARBA" id="ARBA00022777"/>
    </source>
</evidence>
<evidence type="ECO:0000256" key="4">
    <source>
        <dbReference type="SAM" id="Phobius"/>
    </source>
</evidence>
<dbReference type="InterPro" id="IPR007168">
    <property type="entry name" value="Phageshock_PspC_N"/>
</dbReference>
<feature type="transmembrane region" description="Helical" evidence="4">
    <location>
        <begin position="152"/>
        <end position="170"/>
    </location>
</feature>
<reference evidence="7" key="1">
    <citation type="submission" date="2015-03" db="EMBL/GenBank/DDBJ databases">
        <title>Luteipulveratus halotolerans sp. nov., a novel actinobacterium (Dermacoccaceae) from Sarawak, Malaysia.</title>
        <authorList>
            <person name="Juboi H."/>
            <person name="Basik A."/>
            <person name="Shamsul S.S."/>
            <person name="Arnold P."/>
            <person name="Schmitt E.K."/>
            <person name="Sanglier J.-J."/>
            <person name="Yeo T."/>
        </authorList>
    </citation>
    <scope>NUCLEOTIDE SEQUENCE [LARGE SCALE GENOMIC DNA]</scope>
    <source>
        <strain evidence="7">C296001</strain>
    </source>
</reference>
<keyword evidence="7" id="KW-1185">Reference proteome</keyword>
<dbReference type="InterPro" id="IPR003594">
    <property type="entry name" value="HATPase_dom"/>
</dbReference>
<gene>
    <name evidence="6" type="ORF">VV01_13250</name>
</gene>
<dbReference type="Pfam" id="PF02518">
    <property type="entry name" value="HATPase_c"/>
    <property type="match status" value="1"/>
</dbReference>
<evidence type="ECO:0000259" key="5">
    <source>
        <dbReference type="SMART" id="SM00387"/>
    </source>
</evidence>
<dbReference type="SMART" id="SM00387">
    <property type="entry name" value="HATPase_c"/>
    <property type="match status" value="1"/>
</dbReference>
<dbReference type="InterPro" id="IPR050482">
    <property type="entry name" value="Sensor_HK_TwoCompSys"/>
</dbReference>
<keyword evidence="2" id="KW-0418">Kinase</keyword>
<sequence length="404" mass="43023">MHAAPGGPGAGVQERPALLRPRHGRYLGGVAAGVARHLGLPVEGVRVFFVVTGIFAVGWAVYGFLWLTMPEGEHNVSAPPTKSVPKTALLIGGVVALGAVASSAFVGARIAPRVVLPFVAIAVGLLITWSMLDRSRREQWLASRDLTRRESLLRIGIGGFLVLGGLILVASQGRGLAGLRDVLLATLVVLVGTVLLAAPFVIRAWDNFRQEQTARIRATEKADIAAHLHDSVLQTLALVQRRADDPTSVQRLARAQERELRQWLYADAAPSAATLATAVAEAAHEIEDLHGVPIDLVVTGDRALDDDGAALVRALREALANAVRHAAPPISAYVEVGVREVEAFVRDHGAGFELDDVPSDRAGVRESIVGRMERHGGSATVRRREDGTEVSLHLPIPTAEEATP</sequence>
<feature type="domain" description="Histidine kinase/HSP90-like ATPase" evidence="5">
    <location>
        <begin position="306"/>
        <end position="398"/>
    </location>
</feature>
<evidence type="ECO:0000313" key="7">
    <source>
        <dbReference type="Proteomes" id="UP000037397"/>
    </source>
</evidence>
<evidence type="ECO:0000256" key="3">
    <source>
        <dbReference type="ARBA" id="ARBA00023012"/>
    </source>
</evidence>
<protein>
    <submittedName>
        <fullName evidence="6">Membrane protein</fullName>
    </submittedName>
</protein>
<dbReference type="Pfam" id="PF04024">
    <property type="entry name" value="PspC"/>
    <property type="match status" value="1"/>
</dbReference>
<dbReference type="AlphaFoldDB" id="A0A0L6CP07"/>
<dbReference type="Proteomes" id="UP000037397">
    <property type="component" value="Unassembled WGS sequence"/>
</dbReference>
<keyword evidence="4" id="KW-0812">Transmembrane</keyword>
<keyword evidence="4" id="KW-0472">Membrane</keyword>
<keyword evidence="4" id="KW-1133">Transmembrane helix</keyword>
<proteinExistence type="predicted"/>
<accession>A0A0L6CP07</accession>
<dbReference type="InterPro" id="IPR036890">
    <property type="entry name" value="HATPase_C_sf"/>
</dbReference>